<dbReference type="AlphaFoldDB" id="A0A9P5ZKE2"/>
<dbReference type="EMBL" id="MU154740">
    <property type="protein sequence ID" value="KAF9487949.1"/>
    <property type="molecule type" value="Genomic_DNA"/>
</dbReference>
<evidence type="ECO:0000313" key="1">
    <source>
        <dbReference type="EMBL" id="KAF9487949.1"/>
    </source>
</evidence>
<organism evidence="1 2">
    <name type="scientific">Pleurotus eryngii</name>
    <name type="common">Boletus of the steppes</name>
    <dbReference type="NCBI Taxonomy" id="5323"/>
    <lineage>
        <taxon>Eukaryota</taxon>
        <taxon>Fungi</taxon>
        <taxon>Dikarya</taxon>
        <taxon>Basidiomycota</taxon>
        <taxon>Agaricomycotina</taxon>
        <taxon>Agaricomycetes</taxon>
        <taxon>Agaricomycetidae</taxon>
        <taxon>Agaricales</taxon>
        <taxon>Pleurotineae</taxon>
        <taxon>Pleurotaceae</taxon>
        <taxon>Pleurotus</taxon>
    </lineage>
</organism>
<gene>
    <name evidence="1" type="ORF">BDN71DRAFT_1513489</name>
</gene>
<reference evidence="1" key="1">
    <citation type="submission" date="2020-11" db="EMBL/GenBank/DDBJ databases">
        <authorList>
            <consortium name="DOE Joint Genome Institute"/>
            <person name="Ahrendt S."/>
            <person name="Riley R."/>
            <person name="Andreopoulos W."/>
            <person name="Labutti K."/>
            <person name="Pangilinan J."/>
            <person name="Ruiz-Duenas F.J."/>
            <person name="Barrasa J.M."/>
            <person name="Sanchez-Garcia M."/>
            <person name="Camarero S."/>
            <person name="Miyauchi S."/>
            <person name="Serrano A."/>
            <person name="Linde D."/>
            <person name="Babiker R."/>
            <person name="Drula E."/>
            <person name="Ayuso-Fernandez I."/>
            <person name="Pacheco R."/>
            <person name="Padilla G."/>
            <person name="Ferreira P."/>
            <person name="Barriuso J."/>
            <person name="Kellner H."/>
            <person name="Castanera R."/>
            <person name="Alfaro M."/>
            <person name="Ramirez L."/>
            <person name="Pisabarro A.G."/>
            <person name="Kuo A."/>
            <person name="Tritt A."/>
            <person name="Lipzen A."/>
            <person name="He G."/>
            <person name="Yan M."/>
            <person name="Ng V."/>
            <person name="Cullen D."/>
            <person name="Martin F."/>
            <person name="Rosso M.-N."/>
            <person name="Henrissat B."/>
            <person name="Hibbett D."/>
            <person name="Martinez A.T."/>
            <person name="Grigoriev I.V."/>
        </authorList>
    </citation>
    <scope>NUCLEOTIDE SEQUENCE</scope>
    <source>
        <strain evidence="1">ATCC 90797</strain>
    </source>
</reference>
<evidence type="ECO:0000313" key="2">
    <source>
        <dbReference type="Proteomes" id="UP000807025"/>
    </source>
</evidence>
<accession>A0A9P5ZKE2</accession>
<name>A0A9P5ZKE2_PLEER</name>
<proteinExistence type="predicted"/>
<protein>
    <submittedName>
        <fullName evidence="1">Uncharacterized protein</fullName>
    </submittedName>
</protein>
<comment type="caution">
    <text evidence="1">The sequence shown here is derived from an EMBL/GenBank/DDBJ whole genome shotgun (WGS) entry which is preliminary data.</text>
</comment>
<dbReference type="Proteomes" id="UP000807025">
    <property type="component" value="Unassembled WGS sequence"/>
</dbReference>
<sequence>MHSLQWRFQALVRNNCGHDLGWLNTQHIVWRTYELANVAYMTLKLHFPGEQWTMDKILFAPVRGADIQSPVYNLNAISFTVHIAMDAFTTSDDLATILLELEPTAAHDTSQPQDDFGGVPLDEDHPSQIITWCTIA</sequence>
<keyword evidence="2" id="KW-1185">Reference proteome</keyword>